<evidence type="ECO:0000256" key="4">
    <source>
        <dbReference type="ARBA" id="ARBA00022763"/>
    </source>
</evidence>
<evidence type="ECO:0000256" key="3">
    <source>
        <dbReference type="ARBA" id="ARBA00022741"/>
    </source>
</evidence>
<name>A0A6S7IPS2_PARCT</name>
<comment type="similarity">
    <text evidence="2">Belongs to the rad17/RAD24 family.</text>
</comment>
<comment type="caution">
    <text evidence="9">The sequence shown here is derived from an EMBL/GenBank/DDBJ whole genome shotgun (WGS) entry which is preliminary data.</text>
</comment>
<feature type="region of interest" description="Disordered" evidence="8">
    <location>
        <begin position="1"/>
        <end position="32"/>
    </location>
</feature>
<feature type="region of interest" description="Disordered" evidence="8">
    <location>
        <begin position="341"/>
        <end position="374"/>
    </location>
</feature>
<protein>
    <submittedName>
        <fullName evidence="9">Cell cycle checkpoint RAD17</fullName>
    </submittedName>
</protein>
<dbReference type="GO" id="GO:0003682">
    <property type="term" value="F:chromatin binding"/>
    <property type="evidence" value="ECO:0007669"/>
    <property type="project" value="TreeGrafter"/>
</dbReference>
<dbReference type="SUPFAM" id="SSF52540">
    <property type="entry name" value="P-loop containing nucleoside triphosphate hydrolases"/>
    <property type="match status" value="1"/>
</dbReference>
<keyword evidence="5" id="KW-0067">ATP-binding</keyword>
<dbReference type="GO" id="GO:0005524">
    <property type="term" value="F:ATP binding"/>
    <property type="evidence" value="ECO:0007669"/>
    <property type="project" value="UniProtKB-KW"/>
</dbReference>
<dbReference type="PANTHER" id="PTHR12172">
    <property type="entry name" value="CELL CYCLE CHECKPOINT PROTEIN RAD17"/>
    <property type="match status" value="1"/>
</dbReference>
<feature type="non-terminal residue" evidence="9">
    <location>
        <position position="454"/>
    </location>
</feature>
<evidence type="ECO:0000313" key="10">
    <source>
        <dbReference type="Proteomes" id="UP001152795"/>
    </source>
</evidence>
<organism evidence="9 10">
    <name type="scientific">Paramuricea clavata</name>
    <name type="common">Red gorgonian</name>
    <name type="synonym">Violescent sea-whip</name>
    <dbReference type="NCBI Taxonomy" id="317549"/>
    <lineage>
        <taxon>Eukaryota</taxon>
        <taxon>Metazoa</taxon>
        <taxon>Cnidaria</taxon>
        <taxon>Anthozoa</taxon>
        <taxon>Octocorallia</taxon>
        <taxon>Malacalcyonacea</taxon>
        <taxon>Plexauridae</taxon>
        <taxon>Paramuricea</taxon>
    </lineage>
</organism>
<feature type="compositionally biased region" description="Low complexity" evidence="8">
    <location>
        <begin position="362"/>
        <end position="373"/>
    </location>
</feature>
<evidence type="ECO:0000256" key="6">
    <source>
        <dbReference type="ARBA" id="ARBA00023242"/>
    </source>
</evidence>
<dbReference type="GO" id="GO:0005634">
    <property type="term" value="C:nucleus"/>
    <property type="evidence" value="ECO:0007669"/>
    <property type="project" value="UniProtKB-SubCell"/>
</dbReference>
<evidence type="ECO:0000256" key="8">
    <source>
        <dbReference type="SAM" id="MobiDB-lite"/>
    </source>
</evidence>
<dbReference type="InterPro" id="IPR027417">
    <property type="entry name" value="P-loop_NTPase"/>
</dbReference>
<dbReference type="SMART" id="SM00382">
    <property type="entry name" value="AAA"/>
    <property type="match status" value="1"/>
</dbReference>
<dbReference type="GO" id="GO:0006281">
    <property type="term" value="P:DNA repair"/>
    <property type="evidence" value="ECO:0007669"/>
    <property type="project" value="InterPro"/>
</dbReference>
<dbReference type="Pfam" id="PF03215">
    <property type="entry name" value="Rad17"/>
    <property type="match status" value="1"/>
</dbReference>
<keyword evidence="6" id="KW-0539">Nucleus</keyword>
<evidence type="ECO:0000256" key="5">
    <source>
        <dbReference type="ARBA" id="ARBA00022840"/>
    </source>
</evidence>
<dbReference type="GO" id="GO:0033314">
    <property type="term" value="P:mitotic DNA replication checkpoint signaling"/>
    <property type="evidence" value="ECO:0007669"/>
    <property type="project" value="TreeGrafter"/>
</dbReference>
<dbReference type="CDD" id="cd00009">
    <property type="entry name" value="AAA"/>
    <property type="match status" value="1"/>
</dbReference>
<keyword evidence="3" id="KW-0547">Nucleotide-binding</keyword>
<keyword evidence="7" id="KW-0131">Cell cycle</keyword>
<evidence type="ECO:0000313" key="9">
    <source>
        <dbReference type="EMBL" id="CAB4019029.1"/>
    </source>
</evidence>
<feature type="region of interest" description="Disordered" evidence="8">
    <location>
        <begin position="46"/>
        <end position="78"/>
    </location>
</feature>
<keyword evidence="10" id="KW-1185">Reference proteome</keyword>
<comment type="subcellular location">
    <subcellularLocation>
        <location evidence="1">Nucleus</location>
    </subcellularLocation>
</comment>
<gene>
    <name evidence="9" type="ORF">PACLA_8A078117</name>
</gene>
<dbReference type="GO" id="GO:0000077">
    <property type="term" value="P:DNA damage checkpoint signaling"/>
    <property type="evidence" value="ECO:0007669"/>
    <property type="project" value="TreeGrafter"/>
</dbReference>
<feature type="compositionally biased region" description="Polar residues" evidence="8">
    <location>
        <begin position="46"/>
        <end position="60"/>
    </location>
</feature>
<dbReference type="Proteomes" id="UP001152795">
    <property type="component" value="Unassembled WGS sequence"/>
</dbReference>
<dbReference type="Gene3D" id="3.40.50.300">
    <property type="entry name" value="P-loop containing nucleotide triphosphate hydrolases"/>
    <property type="match status" value="1"/>
</dbReference>
<feature type="non-terminal residue" evidence="9">
    <location>
        <position position="1"/>
    </location>
</feature>
<dbReference type="Gene3D" id="1.10.8.60">
    <property type="match status" value="1"/>
</dbReference>
<dbReference type="GO" id="GO:0003689">
    <property type="term" value="F:DNA clamp loader activity"/>
    <property type="evidence" value="ECO:0007669"/>
    <property type="project" value="TreeGrafter"/>
</dbReference>
<evidence type="ECO:0000256" key="2">
    <source>
        <dbReference type="ARBA" id="ARBA00006168"/>
    </source>
</evidence>
<dbReference type="EMBL" id="CACRXK020010267">
    <property type="protein sequence ID" value="CAB4019029.1"/>
    <property type="molecule type" value="Genomic_DNA"/>
</dbReference>
<dbReference type="FunFam" id="3.40.50.300:FF:001661">
    <property type="entry name" value="RAD17 checkpoint clamp loader component"/>
    <property type="match status" value="1"/>
</dbReference>
<sequence>PEKKKKPANGNDKEAKKLKSSQQESERKKKQQWVLSSFDDFDVSTSHVLATNKNPKPQQSHLKKKSSKTDKPRVPINSNDLWCDKYSPSSEADLAVHKKKVAEVRDWLLSHLCLQSGNGVLLLTGPPGSGKTATLRALAKEIGVEIQEWVNPLVQNKEDDFDNSEWKTYEGVVYRQSQLKNFRDFFLRANKYSCLSLGVSNVGQDKKIVLVEDLPNVFYRKATELHEIIGSYQRRSRNPVVFIVSDSNSNDTNAYRLFPKDIIHELGIVQISFNPASVTSLNKLAKEIISTESKKKRASFQNPSKEVIDNLVSGCNGDIRGLINNLQFTCLKGSSTTFQKLKHMKQSQAGREKSGKQRSSKKSTNSESTTPSTIGGKDTSLFLFRVLGKVLYCKREETSNTTESSLPEHLKQHERLPLIENPENIFEKSHMSGEYLNLYLHQNYLDFYNNIDDV</sequence>
<evidence type="ECO:0000256" key="7">
    <source>
        <dbReference type="ARBA" id="ARBA00023306"/>
    </source>
</evidence>
<dbReference type="AlphaFoldDB" id="A0A6S7IPS2"/>
<dbReference type="InterPro" id="IPR003593">
    <property type="entry name" value="AAA+_ATPase"/>
</dbReference>
<keyword evidence="4" id="KW-0227">DNA damage</keyword>
<proteinExistence type="inferred from homology"/>
<evidence type="ECO:0000256" key="1">
    <source>
        <dbReference type="ARBA" id="ARBA00004123"/>
    </source>
</evidence>
<dbReference type="InterPro" id="IPR004582">
    <property type="entry name" value="Checkpoint_prot_Rad17_Rad24"/>
</dbReference>
<accession>A0A6S7IPS2</accession>
<reference evidence="9" key="1">
    <citation type="submission" date="2020-04" db="EMBL/GenBank/DDBJ databases">
        <authorList>
            <person name="Alioto T."/>
            <person name="Alioto T."/>
            <person name="Gomez Garrido J."/>
        </authorList>
    </citation>
    <scope>NUCLEOTIDE SEQUENCE</scope>
    <source>
        <strain evidence="9">A484AB</strain>
    </source>
</reference>
<dbReference type="OrthoDB" id="10265971at2759"/>
<dbReference type="PANTHER" id="PTHR12172:SF0">
    <property type="entry name" value="CELL CYCLE CHECKPOINT PROTEIN RAD17"/>
    <property type="match status" value="1"/>
</dbReference>